<evidence type="ECO:0000313" key="5">
    <source>
        <dbReference type="EMBL" id="GAA4414924.1"/>
    </source>
</evidence>
<keyword evidence="2" id="KW-0238">DNA-binding</keyword>
<dbReference type="PROSITE" id="PS01124">
    <property type="entry name" value="HTH_ARAC_FAMILY_2"/>
    <property type="match status" value="1"/>
</dbReference>
<accession>A0ABP8KTJ1</accession>
<evidence type="ECO:0000313" key="6">
    <source>
        <dbReference type="Proteomes" id="UP001500936"/>
    </source>
</evidence>
<evidence type="ECO:0000256" key="2">
    <source>
        <dbReference type="ARBA" id="ARBA00023125"/>
    </source>
</evidence>
<dbReference type="PROSITE" id="PS00041">
    <property type="entry name" value="HTH_ARAC_FAMILY_1"/>
    <property type="match status" value="1"/>
</dbReference>
<reference evidence="6" key="1">
    <citation type="journal article" date="2019" name="Int. J. Syst. Evol. Microbiol.">
        <title>The Global Catalogue of Microorganisms (GCM) 10K type strain sequencing project: providing services to taxonomists for standard genome sequencing and annotation.</title>
        <authorList>
            <consortium name="The Broad Institute Genomics Platform"/>
            <consortium name="The Broad Institute Genome Sequencing Center for Infectious Disease"/>
            <person name="Wu L."/>
            <person name="Ma J."/>
        </authorList>
    </citation>
    <scope>NUCLEOTIDE SEQUENCE [LARGE SCALE GENOMIC DNA]</scope>
    <source>
        <strain evidence="6">JCM 17925</strain>
    </source>
</reference>
<dbReference type="PANTHER" id="PTHR43280:SF2">
    <property type="entry name" value="HTH-TYPE TRANSCRIPTIONAL REGULATOR EXSA"/>
    <property type="match status" value="1"/>
</dbReference>
<gene>
    <name evidence="5" type="ORF">GCM10023187_44970</name>
</gene>
<dbReference type="Proteomes" id="UP001500936">
    <property type="component" value="Unassembled WGS sequence"/>
</dbReference>
<keyword evidence="3" id="KW-0804">Transcription</keyword>
<dbReference type="InterPro" id="IPR009057">
    <property type="entry name" value="Homeodomain-like_sf"/>
</dbReference>
<evidence type="ECO:0000256" key="3">
    <source>
        <dbReference type="ARBA" id="ARBA00023163"/>
    </source>
</evidence>
<comment type="caution">
    <text evidence="5">The sequence shown here is derived from an EMBL/GenBank/DDBJ whole genome shotgun (WGS) entry which is preliminary data.</text>
</comment>
<dbReference type="SUPFAM" id="SSF46689">
    <property type="entry name" value="Homeodomain-like"/>
    <property type="match status" value="1"/>
</dbReference>
<proteinExistence type="predicted"/>
<organism evidence="5 6">
    <name type="scientific">Nibrella viscosa</name>
    <dbReference type="NCBI Taxonomy" id="1084524"/>
    <lineage>
        <taxon>Bacteria</taxon>
        <taxon>Pseudomonadati</taxon>
        <taxon>Bacteroidota</taxon>
        <taxon>Cytophagia</taxon>
        <taxon>Cytophagales</taxon>
        <taxon>Spirosomataceae</taxon>
        <taxon>Nibrella</taxon>
    </lineage>
</organism>
<dbReference type="Pfam" id="PF12833">
    <property type="entry name" value="HTH_18"/>
    <property type="match status" value="1"/>
</dbReference>
<dbReference type="SMART" id="SM00342">
    <property type="entry name" value="HTH_ARAC"/>
    <property type="match status" value="1"/>
</dbReference>
<name>A0ABP8KTJ1_9BACT</name>
<dbReference type="InterPro" id="IPR018060">
    <property type="entry name" value="HTH_AraC"/>
</dbReference>
<keyword evidence="1" id="KW-0805">Transcription regulation</keyword>
<dbReference type="InterPro" id="IPR018062">
    <property type="entry name" value="HTH_AraC-typ_CS"/>
</dbReference>
<keyword evidence="6" id="KW-1185">Reference proteome</keyword>
<dbReference type="Gene3D" id="1.10.10.60">
    <property type="entry name" value="Homeodomain-like"/>
    <property type="match status" value="1"/>
</dbReference>
<evidence type="ECO:0000256" key="1">
    <source>
        <dbReference type="ARBA" id="ARBA00023015"/>
    </source>
</evidence>
<sequence length="217" mass="25250">MHTGKQSVIDWNAPNALEQLAQRIKNPLENIMQVSQNSGTYDNYKLESILFSSSKEISDIVEEIIQKARTNALSLTHHNHPDIFGIYASNEYVRKLCAREILPHKVAKVDQDWLVNLEKEVYGNIRQDYLHLGELSYKMAVSERQLHRKILNLVYLTPNKYVRILRLHRAKQLIDTYLQQSVAQIAHAVGYTDVHYFSRLFAEQYSISPRKLLCSLR</sequence>
<dbReference type="EMBL" id="BAABHB010000012">
    <property type="protein sequence ID" value="GAA4414924.1"/>
    <property type="molecule type" value="Genomic_DNA"/>
</dbReference>
<protein>
    <recommendedName>
        <fullName evidence="4">HTH araC/xylS-type domain-containing protein</fullName>
    </recommendedName>
</protein>
<feature type="domain" description="HTH araC/xylS-type" evidence="4">
    <location>
        <begin position="115"/>
        <end position="215"/>
    </location>
</feature>
<dbReference type="RefSeq" id="WP_345270278.1">
    <property type="nucleotide sequence ID" value="NZ_BAABHB010000012.1"/>
</dbReference>
<evidence type="ECO:0000259" key="4">
    <source>
        <dbReference type="PROSITE" id="PS01124"/>
    </source>
</evidence>
<dbReference type="PANTHER" id="PTHR43280">
    <property type="entry name" value="ARAC-FAMILY TRANSCRIPTIONAL REGULATOR"/>
    <property type="match status" value="1"/>
</dbReference>